<feature type="transmembrane region" description="Helical" evidence="9">
    <location>
        <begin position="24"/>
        <end position="43"/>
    </location>
</feature>
<evidence type="ECO:0000256" key="1">
    <source>
        <dbReference type="ARBA" id="ARBA00004651"/>
    </source>
</evidence>
<feature type="transmembrane region" description="Helical" evidence="9">
    <location>
        <begin position="197"/>
        <end position="217"/>
    </location>
</feature>
<keyword evidence="2 9" id="KW-0813">Transport</keyword>
<proteinExistence type="inferred from homology"/>
<dbReference type="InterPro" id="IPR055344">
    <property type="entry name" value="SecD_SecF_C_bact"/>
</dbReference>
<comment type="function">
    <text evidence="9">Part of the Sec protein translocase complex. Interacts with the SecYEG preprotein conducting channel. SecDF uses the proton motive force (PMF) to complete protein translocation after the ATP-dependent function of SecA.</text>
</comment>
<evidence type="ECO:0000256" key="7">
    <source>
        <dbReference type="ARBA" id="ARBA00023010"/>
    </source>
</evidence>
<dbReference type="InterPro" id="IPR022645">
    <property type="entry name" value="SecD/SecF_bac"/>
</dbReference>
<dbReference type="Gene3D" id="1.20.1640.10">
    <property type="entry name" value="Multidrug efflux transporter AcrB transmembrane domain"/>
    <property type="match status" value="1"/>
</dbReference>
<name>A0ABS0E2W6_9GAMM</name>
<accession>A0ABS0E2W6</accession>
<keyword evidence="6 9" id="KW-1133">Transmembrane helix</keyword>
<dbReference type="Proteomes" id="UP000636811">
    <property type="component" value="Unassembled WGS sequence"/>
</dbReference>
<organism evidence="11 12">
    <name type="scientific">Rahnella laticis</name>
    <dbReference type="NCBI Taxonomy" id="2787622"/>
    <lineage>
        <taxon>Bacteria</taxon>
        <taxon>Pseudomonadati</taxon>
        <taxon>Pseudomonadota</taxon>
        <taxon>Gammaproteobacteria</taxon>
        <taxon>Enterobacterales</taxon>
        <taxon>Yersiniaceae</taxon>
        <taxon>Rahnella</taxon>
    </lineage>
</organism>
<dbReference type="PRINTS" id="PR01755">
    <property type="entry name" value="SECFTRNLCASE"/>
</dbReference>
<dbReference type="NCBIfam" id="TIGR00966">
    <property type="entry name" value="transloc_SecF"/>
    <property type="match status" value="1"/>
</dbReference>
<feature type="domain" description="Protein export membrane protein SecD/SecF C-terminal" evidence="10">
    <location>
        <begin position="118"/>
        <end position="301"/>
    </location>
</feature>
<gene>
    <name evidence="9 11" type="primary">secF</name>
    <name evidence="11" type="ORF">IV433_06315</name>
</gene>
<feature type="transmembrane region" description="Helical" evidence="9">
    <location>
        <begin position="142"/>
        <end position="163"/>
    </location>
</feature>
<keyword evidence="3 9" id="KW-1003">Cell membrane</keyword>
<evidence type="ECO:0000256" key="9">
    <source>
        <dbReference type="HAMAP-Rule" id="MF_01464"/>
    </source>
</evidence>
<evidence type="ECO:0000313" key="12">
    <source>
        <dbReference type="Proteomes" id="UP000636811"/>
    </source>
</evidence>
<evidence type="ECO:0000256" key="4">
    <source>
        <dbReference type="ARBA" id="ARBA00022692"/>
    </source>
</evidence>
<evidence type="ECO:0000256" key="6">
    <source>
        <dbReference type="ARBA" id="ARBA00022989"/>
    </source>
</evidence>
<keyword evidence="12" id="KW-1185">Reference proteome</keyword>
<evidence type="ECO:0000259" key="10">
    <source>
        <dbReference type="Pfam" id="PF02355"/>
    </source>
</evidence>
<dbReference type="Pfam" id="PF07549">
    <property type="entry name" value="Sec_GG"/>
    <property type="match status" value="1"/>
</dbReference>
<keyword evidence="7 9" id="KW-0811">Translocation</keyword>
<comment type="caution">
    <text evidence="11">The sequence shown here is derived from an EMBL/GenBank/DDBJ whole genome shotgun (WGS) entry which is preliminary data.</text>
</comment>
<reference evidence="11 12" key="1">
    <citation type="submission" date="2020-11" db="EMBL/GenBank/DDBJ databases">
        <title>Taxonomic investigation of Rahnella strains.</title>
        <authorList>
            <person name="Lee S.D."/>
        </authorList>
    </citation>
    <scope>NUCLEOTIDE SEQUENCE [LARGE SCALE GENOMIC DNA]</scope>
    <source>
        <strain evidence="11 12">SAP-17</strain>
    </source>
</reference>
<dbReference type="PANTHER" id="PTHR30081:SF8">
    <property type="entry name" value="PROTEIN TRANSLOCASE SUBUNIT SECF"/>
    <property type="match status" value="1"/>
</dbReference>
<dbReference type="RefSeq" id="WP_195813965.1">
    <property type="nucleotide sequence ID" value="NZ_JADOBI010000003.1"/>
</dbReference>
<evidence type="ECO:0000313" key="11">
    <source>
        <dbReference type="EMBL" id="MBF7979024.1"/>
    </source>
</evidence>
<feature type="transmembrane region" description="Helical" evidence="9">
    <location>
        <begin position="249"/>
        <end position="269"/>
    </location>
</feature>
<dbReference type="SUPFAM" id="SSF82866">
    <property type="entry name" value="Multidrug efflux transporter AcrB transmembrane domain"/>
    <property type="match status" value="1"/>
</dbReference>
<feature type="transmembrane region" description="Helical" evidence="9">
    <location>
        <begin position="275"/>
        <end position="297"/>
    </location>
</feature>
<dbReference type="NCBIfam" id="TIGR00916">
    <property type="entry name" value="2A0604s01"/>
    <property type="match status" value="1"/>
</dbReference>
<keyword evidence="4 9" id="KW-0812">Transmembrane</keyword>
<dbReference type="InterPro" id="IPR022646">
    <property type="entry name" value="SecD/SecF_CS"/>
</dbReference>
<keyword evidence="5 9" id="KW-0653">Protein transport</keyword>
<dbReference type="PANTHER" id="PTHR30081">
    <property type="entry name" value="PROTEIN-EXPORT MEMBRANE PROTEIN SEC"/>
    <property type="match status" value="1"/>
</dbReference>
<dbReference type="EMBL" id="JADOBI010000003">
    <property type="protein sequence ID" value="MBF7979024.1"/>
    <property type="molecule type" value="Genomic_DNA"/>
</dbReference>
<dbReference type="Pfam" id="PF02355">
    <property type="entry name" value="SecD_SecF_C"/>
    <property type="match status" value="1"/>
</dbReference>
<sequence length="323" mass="35187">MAQEYTVEQLNHGRKVYDFMRWDYWAFGISGFLLILSIAIIGVKGFNWGLDFTGGTVIEISLEKPADLDVMRAALEKSGFADPLVQNFGSSRDIMVRMPPAQGETGGQVLGTKVLSVINETTSQNAQVKRIEFVGPSVGADLAQNGAMALLVALIAILIYVGFRFEWRLAAGVVIALAHDVVITMGVLSLFHIEVDLTIVASLMSVIGYSLNDSIVVSDRIRENFRKIRRGTPYEIFNVSLTQTLHRTLITSGTTLVVILMLYLFGGALLSGFSLTMLIGVSIGTASSIYVASALALKLGMKREHMLQQKVEKEGADQPSILP</sequence>
<keyword evidence="8 9" id="KW-0472">Membrane</keyword>
<comment type="subunit">
    <text evidence="9">Forms a complex with SecD. Part of the essential Sec protein translocation apparatus which comprises SecA, SecYEG and auxiliary proteins SecDF-YajC and YidC.</text>
</comment>
<evidence type="ECO:0000256" key="3">
    <source>
        <dbReference type="ARBA" id="ARBA00022475"/>
    </source>
</evidence>
<feature type="transmembrane region" description="Helical" evidence="9">
    <location>
        <begin position="170"/>
        <end position="191"/>
    </location>
</feature>
<protein>
    <recommendedName>
        <fullName evidence="9">Protein-export membrane protein SecF</fullName>
    </recommendedName>
</protein>
<dbReference type="InterPro" id="IPR005665">
    <property type="entry name" value="SecF_bac"/>
</dbReference>
<comment type="subcellular location">
    <subcellularLocation>
        <location evidence="1 9">Cell membrane</location>
        <topology evidence="1 9">Multi-pass membrane protein</topology>
    </subcellularLocation>
</comment>
<dbReference type="HAMAP" id="MF_01464_B">
    <property type="entry name" value="SecF_B"/>
    <property type="match status" value="1"/>
</dbReference>
<dbReference type="InterPro" id="IPR048634">
    <property type="entry name" value="SecD_SecF_C"/>
</dbReference>
<comment type="similarity">
    <text evidence="9">Belongs to the SecD/SecF family. SecF subfamily.</text>
</comment>
<dbReference type="InterPro" id="IPR022813">
    <property type="entry name" value="SecD/SecF_arch_bac"/>
</dbReference>
<evidence type="ECO:0000256" key="8">
    <source>
        <dbReference type="ARBA" id="ARBA00023136"/>
    </source>
</evidence>
<evidence type="ECO:0000256" key="5">
    <source>
        <dbReference type="ARBA" id="ARBA00022927"/>
    </source>
</evidence>
<evidence type="ECO:0000256" key="2">
    <source>
        <dbReference type="ARBA" id="ARBA00022448"/>
    </source>
</evidence>